<dbReference type="Gene3D" id="3.10.310.40">
    <property type="match status" value="1"/>
</dbReference>
<dbReference type="CDD" id="cd17729">
    <property type="entry name" value="BRCT_CTDP1"/>
    <property type="match status" value="1"/>
</dbReference>
<dbReference type="Gene3D" id="3.30.930.10">
    <property type="entry name" value="Bira Bifunctional Protein, Domain 2"/>
    <property type="match status" value="1"/>
</dbReference>
<feature type="compositionally biased region" description="Polar residues" evidence="12">
    <location>
        <begin position="1900"/>
        <end position="1910"/>
    </location>
</feature>
<dbReference type="PANTHER" id="PTHR11777:SF9">
    <property type="entry name" value="ALANINE--TRNA LIGASE, CYTOPLASMIC"/>
    <property type="match status" value="1"/>
</dbReference>
<feature type="binding site" evidence="11">
    <location>
        <position position="629"/>
    </location>
    <ligand>
        <name>Zn(2+)</name>
        <dbReference type="ChEBI" id="CHEBI:29105"/>
    </ligand>
</feature>
<dbReference type="EC" id="6.1.1.7" evidence="2"/>
<evidence type="ECO:0000256" key="9">
    <source>
        <dbReference type="ARBA" id="ARBA00022917"/>
    </source>
</evidence>
<dbReference type="InterPro" id="IPR001357">
    <property type="entry name" value="BRCT_dom"/>
</dbReference>
<dbReference type="PANTHER" id="PTHR11777">
    <property type="entry name" value="ALANYL-TRNA SYNTHETASE"/>
    <property type="match status" value="1"/>
</dbReference>
<dbReference type="InterPro" id="IPR045864">
    <property type="entry name" value="aa-tRNA-synth_II/BPL/LPL"/>
</dbReference>
<accession>A0ABR3KS86</accession>
<dbReference type="PROSITE" id="PS50860">
    <property type="entry name" value="AA_TRNA_LIGASE_II_ALA"/>
    <property type="match status" value="1"/>
</dbReference>
<feature type="binding site" evidence="11">
    <location>
        <position position="747"/>
    </location>
    <ligand>
        <name>Zn(2+)</name>
        <dbReference type="ChEBI" id="CHEBI:29105"/>
    </ligand>
</feature>
<feature type="region of interest" description="Disordered" evidence="12">
    <location>
        <begin position="1658"/>
        <end position="1747"/>
    </location>
</feature>
<keyword evidence="8 11" id="KW-0694">RNA-binding</keyword>
<dbReference type="EMBL" id="JBEUSY010000186">
    <property type="protein sequence ID" value="KAL1242746.1"/>
    <property type="molecule type" value="Genomic_DNA"/>
</dbReference>
<dbReference type="InterPro" id="IPR004274">
    <property type="entry name" value="FCP1_dom"/>
</dbReference>
<dbReference type="SMART" id="SM00577">
    <property type="entry name" value="CPDc"/>
    <property type="match status" value="1"/>
</dbReference>
<feature type="domain" description="Alanyl-transfer RNA synthetases family profile" evidence="14">
    <location>
        <begin position="28"/>
        <end position="786"/>
    </location>
</feature>
<dbReference type="SUPFAM" id="SSF56784">
    <property type="entry name" value="HAD-like"/>
    <property type="match status" value="1"/>
</dbReference>
<dbReference type="CDD" id="cd07521">
    <property type="entry name" value="HAD_FCP1-like"/>
    <property type="match status" value="1"/>
</dbReference>
<dbReference type="Proteomes" id="UP001558632">
    <property type="component" value="Unassembled WGS sequence"/>
</dbReference>
<feature type="domain" description="BRCT" evidence="13">
    <location>
        <begin position="1417"/>
        <end position="1517"/>
    </location>
</feature>
<dbReference type="Pfam" id="PF03031">
    <property type="entry name" value="NIF"/>
    <property type="match status" value="1"/>
</dbReference>
<dbReference type="Gene3D" id="2.40.30.130">
    <property type="match status" value="1"/>
</dbReference>
<dbReference type="InterPro" id="IPR018165">
    <property type="entry name" value="Ala-tRNA-synth_IIc_core"/>
</dbReference>
<evidence type="ECO:0000256" key="4">
    <source>
        <dbReference type="ARBA" id="ARBA00022555"/>
    </source>
</evidence>
<evidence type="ECO:0000313" key="17">
    <source>
        <dbReference type="Proteomes" id="UP001558632"/>
    </source>
</evidence>
<dbReference type="Gene3D" id="3.40.50.10190">
    <property type="entry name" value="BRCT domain"/>
    <property type="match status" value="1"/>
</dbReference>
<dbReference type="NCBIfam" id="TIGR00344">
    <property type="entry name" value="alaS"/>
    <property type="match status" value="1"/>
</dbReference>
<dbReference type="InterPro" id="IPR002318">
    <property type="entry name" value="Ala-tRNA-lgiase_IIc"/>
</dbReference>
<dbReference type="Pfam" id="PF02272">
    <property type="entry name" value="DHHA1"/>
    <property type="match status" value="1"/>
</dbReference>
<dbReference type="InterPro" id="IPR012947">
    <property type="entry name" value="tRNA_SAD"/>
</dbReference>
<evidence type="ECO:0000313" key="16">
    <source>
        <dbReference type="EMBL" id="KAL1242746.1"/>
    </source>
</evidence>
<dbReference type="CDD" id="cd00673">
    <property type="entry name" value="AlaRS_core"/>
    <property type="match status" value="1"/>
</dbReference>
<feature type="domain" description="FCP1 homology" evidence="15">
    <location>
        <begin position="1196"/>
        <end position="1340"/>
    </location>
</feature>
<dbReference type="InterPro" id="IPR036412">
    <property type="entry name" value="HAD-like_sf"/>
</dbReference>
<dbReference type="PROSITE" id="PS50969">
    <property type="entry name" value="FCP1"/>
    <property type="match status" value="1"/>
</dbReference>
<organism evidence="16 17">
    <name type="scientific">Trichinella spiralis</name>
    <name type="common">Trichina worm</name>
    <dbReference type="NCBI Taxonomy" id="6334"/>
    <lineage>
        <taxon>Eukaryota</taxon>
        <taxon>Metazoa</taxon>
        <taxon>Ecdysozoa</taxon>
        <taxon>Nematoda</taxon>
        <taxon>Enoplea</taxon>
        <taxon>Dorylaimia</taxon>
        <taxon>Trichinellida</taxon>
        <taxon>Trichinellidae</taxon>
        <taxon>Trichinella</taxon>
    </lineage>
</organism>
<comment type="domain">
    <text evidence="11">Consists of three domains; the N-terminal catalytic domain, the editing domain and the C-terminal C-Ala domain. The editing domain removes incorrectly charged amino acids, while the C-Ala domain, along with tRNA(Ala), serves as a bridge to cooperatively bring together the editing and aminoacylation centers thus stimulating deacylation of misacylated tRNAs.</text>
</comment>
<evidence type="ECO:0000256" key="12">
    <source>
        <dbReference type="SAM" id="MobiDB-lite"/>
    </source>
</evidence>
<evidence type="ECO:0000256" key="8">
    <source>
        <dbReference type="ARBA" id="ARBA00022884"/>
    </source>
</evidence>
<evidence type="ECO:0000256" key="11">
    <source>
        <dbReference type="HAMAP-Rule" id="MF_03133"/>
    </source>
</evidence>
<comment type="function">
    <text evidence="11">Catalyzes the attachment of alanine to tRNA(Ala) in a two-step reaction: alanine is first activated by ATP to form Ala-AMP and then transferred to the acceptor end of tRNA(Ala). Also edits incorrectly charged tRNA(Ala) via its editing domain.</text>
</comment>
<dbReference type="SUPFAM" id="SSF55186">
    <property type="entry name" value="ThrRS/AlaRS common domain"/>
    <property type="match status" value="1"/>
</dbReference>
<feature type="binding site" evidence="11">
    <location>
        <position position="625"/>
    </location>
    <ligand>
        <name>Zn(2+)</name>
        <dbReference type="ChEBI" id="CHEBI:29105"/>
    </ligand>
</feature>
<dbReference type="InterPro" id="IPR023033">
    <property type="entry name" value="Ala_tRNA_ligase_euk/bac"/>
</dbReference>
<evidence type="ECO:0000259" key="15">
    <source>
        <dbReference type="PROSITE" id="PS50969"/>
    </source>
</evidence>
<feature type="region of interest" description="Disordered" evidence="12">
    <location>
        <begin position="1937"/>
        <end position="1959"/>
    </location>
</feature>
<evidence type="ECO:0000256" key="2">
    <source>
        <dbReference type="ARBA" id="ARBA00013168"/>
    </source>
</evidence>
<protein>
    <recommendedName>
        <fullName evidence="3">Alanine--tRNA ligase</fullName>
        <ecNumber evidence="2">6.1.1.7</ecNumber>
    </recommendedName>
</protein>
<feature type="region of interest" description="Disordered" evidence="12">
    <location>
        <begin position="1590"/>
        <end position="1614"/>
    </location>
</feature>
<dbReference type="InterPro" id="IPR003156">
    <property type="entry name" value="DHHA1_dom"/>
</dbReference>
<evidence type="ECO:0000256" key="1">
    <source>
        <dbReference type="ARBA" id="ARBA00008429"/>
    </source>
</evidence>
<dbReference type="SUPFAM" id="SSF55681">
    <property type="entry name" value="Class II aaRS and biotin synthetases"/>
    <property type="match status" value="1"/>
</dbReference>
<dbReference type="InterPro" id="IPR050058">
    <property type="entry name" value="Ala-tRNA_ligase"/>
</dbReference>
<keyword evidence="10 11" id="KW-0030">Aminoacyl-tRNA synthetase</keyword>
<feature type="binding site" evidence="11">
    <location>
        <position position="743"/>
    </location>
    <ligand>
        <name>Zn(2+)</name>
        <dbReference type="ChEBI" id="CHEBI:29105"/>
    </ligand>
</feature>
<feature type="compositionally biased region" description="Basic and acidic residues" evidence="12">
    <location>
        <begin position="1719"/>
        <end position="1747"/>
    </location>
</feature>
<keyword evidence="6 11" id="KW-0547">Nucleotide-binding</keyword>
<keyword evidence="17" id="KW-1185">Reference proteome</keyword>
<keyword evidence="11" id="KW-0862">Zinc</keyword>
<comment type="subunit">
    <text evidence="11">Monomer.</text>
</comment>
<feature type="compositionally biased region" description="Polar residues" evidence="12">
    <location>
        <begin position="1658"/>
        <end position="1668"/>
    </location>
</feature>
<comment type="catalytic activity">
    <reaction evidence="11">
        <text>tRNA(Ala) + L-alanine + ATP = L-alanyl-tRNA(Ala) + AMP + diphosphate</text>
        <dbReference type="Rhea" id="RHEA:12540"/>
        <dbReference type="Rhea" id="RHEA-COMP:9657"/>
        <dbReference type="Rhea" id="RHEA-COMP:9923"/>
        <dbReference type="ChEBI" id="CHEBI:30616"/>
        <dbReference type="ChEBI" id="CHEBI:33019"/>
        <dbReference type="ChEBI" id="CHEBI:57972"/>
        <dbReference type="ChEBI" id="CHEBI:78442"/>
        <dbReference type="ChEBI" id="CHEBI:78497"/>
        <dbReference type="ChEBI" id="CHEBI:456215"/>
        <dbReference type="EC" id="6.1.1.7"/>
    </reaction>
</comment>
<evidence type="ECO:0000256" key="10">
    <source>
        <dbReference type="ARBA" id="ARBA00023146"/>
    </source>
</evidence>
<feature type="region of interest" description="Disordered" evidence="12">
    <location>
        <begin position="1875"/>
        <end position="1910"/>
    </location>
</feature>
<reference evidence="16 17" key="1">
    <citation type="submission" date="2024-07" db="EMBL/GenBank/DDBJ databases">
        <title>Enhanced genomic and transcriptomic resources for Trichinella pseudospiralis and T. spiralis underpin the discovery of pronounced molecular differences between stages and species.</title>
        <authorList>
            <person name="Pasi K.K."/>
            <person name="La Rosa G."/>
            <person name="Gomez-Morales M.A."/>
            <person name="Tosini F."/>
            <person name="Sumanam S."/>
            <person name="Young N.D."/>
            <person name="Chang B.C."/>
            <person name="Robin G.B."/>
        </authorList>
    </citation>
    <scope>NUCLEOTIDE SEQUENCE [LARGE SCALE GENOMIC DNA]</scope>
    <source>
        <strain evidence="16">ISS534</strain>
    </source>
</reference>
<dbReference type="SMART" id="SM00863">
    <property type="entry name" value="tRNA_SAD"/>
    <property type="match status" value="1"/>
</dbReference>
<keyword evidence="4 11" id="KW-0820">tRNA-binding</keyword>
<dbReference type="HAMAP" id="MF_00036_B">
    <property type="entry name" value="Ala_tRNA_synth_B"/>
    <property type="match status" value="1"/>
</dbReference>
<dbReference type="InterPro" id="IPR036420">
    <property type="entry name" value="BRCT_dom_sf"/>
</dbReference>
<dbReference type="Pfam" id="PF01411">
    <property type="entry name" value="tRNA-synt_2c"/>
    <property type="match status" value="1"/>
</dbReference>
<dbReference type="Pfam" id="PF07973">
    <property type="entry name" value="tRNA_SAD"/>
    <property type="match status" value="1"/>
</dbReference>
<dbReference type="PRINTS" id="PR00980">
    <property type="entry name" value="TRNASYNTHALA"/>
</dbReference>
<comment type="cofactor">
    <cofactor evidence="11">
        <name>Zn(2+)</name>
        <dbReference type="ChEBI" id="CHEBI:29105"/>
    </cofactor>
    <text evidence="11">Binds 1 zinc ion per subunit.</text>
</comment>
<dbReference type="GO" id="GO:0016874">
    <property type="term" value="F:ligase activity"/>
    <property type="evidence" value="ECO:0007669"/>
    <property type="project" value="UniProtKB-KW"/>
</dbReference>
<evidence type="ECO:0000259" key="13">
    <source>
        <dbReference type="PROSITE" id="PS50172"/>
    </source>
</evidence>
<dbReference type="SMART" id="SM00292">
    <property type="entry name" value="BRCT"/>
    <property type="match status" value="1"/>
</dbReference>
<dbReference type="InterPro" id="IPR018162">
    <property type="entry name" value="Ala-tRNA-ligase_IIc_anticod-bd"/>
</dbReference>
<dbReference type="InterPro" id="IPR023214">
    <property type="entry name" value="HAD_sf"/>
</dbReference>
<feature type="compositionally biased region" description="Acidic residues" evidence="12">
    <location>
        <begin position="1593"/>
        <end position="1614"/>
    </location>
</feature>
<comment type="caution">
    <text evidence="16">The sequence shown here is derived from an EMBL/GenBank/DDBJ whole genome shotgun (WGS) entry which is preliminary data.</text>
</comment>
<keyword evidence="9 11" id="KW-0648">Protein biosynthesis</keyword>
<feature type="compositionally biased region" description="Basic and acidic residues" evidence="12">
    <location>
        <begin position="1875"/>
        <end position="1899"/>
    </location>
</feature>
<proteinExistence type="inferred from homology"/>
<dbReference type="SUPFAM" id="SSF50447">
    <property type="entry name" value="Translation proteins"/>
    <property type="match status" value="1"/>
</dbReference>
<name>A0ABR3KS86_TRISP</name>
<dbReference type="InterPro" id="IPR018163">
    <property type="entry name" value="Thr/Ala-tRNA-synth_IIc_edit"/>
</dbReference>
<keyword evidence="11" id="KW-0479">Metal-binding</keyword>
<dbReference type="Gene3D" id="3.40.50.1000">
    <property type="entry name" value="HAD superfamily/HAD-like"/>
    <property type="match status" value="1"/>
</dbReference>
<dbReference type="SUPFAM" id="SSF52113">
    <property type="entry name" value="BRCT domain"/>
    <property type="match status" value="1"/>
</dbReference>
<dbReference type="InterPro" id="IPR009000">
    <property type="entry name" value="Transl_B-barrel_sf"/>
</dbReference>
<gene>
    <name evidence="16" type="ORF">TSPI_10638</name>
</gene>
<evidence type="ECO:0000259" key="14">
    <source>
        <dbReference type="PROSITE" id="PS50860"/>
    </source>
</evidence>
<evidence type="ECO:0000256" key="6">
    <source>
        <dbReference type="ARBA" id="ARBA00022741"/>
    </source>
</evidence>
<dbReference type="InterPro" id="IPR018164">
    <property type="entry name" value="Ala-tRNA-synth_IIc_N"/>
</dbReference>
<evidence type="ECO:0000256" key="7">
    <source>
        <dbReference type="ARBA" id="ARBA00022840"/>
    </source>
</evidence>
<comment type="similarity">
    <text evidence="1">Belongs to the class-II aminoacyl-tRNA synthetase family. Alax-L subfamily.</text>
</comment>
<dbReference type="PROSITE" id="PS50172">
    <property type="entry name" value="BRCT"/>
    <property type="match status" value="1"/>
</dbReference>
<evidence type="ECO:0000256" key="3">
    <source>
        <dbReference type="ARBA" id="ARBA00017959"/>
    </source>
</evidence>
<sequence>MRFVLVNHKPTLLCHQQCEVVSKMDMLLTANAIRQTFINYFTEKRNHQYVHSSSVIPKGDPSLLFTNAGMNQFKPIFLGTADPNSQMASWKRVVNSQKCIRAGGKHNDLDDVGKDVYHHTFFEMLGNWSFGDYFKKDICAWAWEVLTKEFKIPKEQLYVTYFGGSEKCRLQPDVECRQIWLDMGLPSERVLPFGMKDNFWEMGDIGPCGPCSEIHYDRIGNRNAANLINKDDPDVLEIWNLVFITYNRDKDGSLHPLPKRHIDCGLGFERLVSVIQGKKSNYDTDLFVPIFNRIAETAKVRPYMGKVGEEDEQQIDMAYRVVADHIRTLTVALSDGGRPDNCGRGYVLRRILRRGVRYATEKLNAPSGFFANLVPVVVETLGDTFPELKEDPNSVMEIINEEESLFLKTLSRGSRVLRQEIEKASKDKLIPGVVAWRLYASYGFPVDLTQLMAEESGYKVNMEEYEECRQQAQMSSSSKFSQLNDVVDFNINAVNYLLNGKVPLTDDKPKYAYRLTENGDDDYEFDEVKCEVLALRKNGEFVSEVCSGDSCCLICDKTAFYAESGGQIYDEGSMEGDKSEFRVRNVQARGGYVVHFGEVMGTITRGSKLFQNVDQKRRVQVMKNHTATHLLNFALREVLGQVEQKGSLVLTDRLRFDFTCKAPLTVEQLMKIEQIVANIVNSDVEIYMQEVPLGVAKTIAGLRSTADETYPDPVRVVSVGTPVDALLKDPDGPGAKLASVEFCGGTHLLRTGHLGDFVIASEEAVARGIRRIVALTCHEAEQAVQKLEYFVNKVEEVIDLIRSSVLSGELDYSFLNRKISGCLEEMKASQIPAWRREHLVRKLAQVKATLDDFEKGERMKFVQMITDEAKNLQIPDDGIVVHEFPPNATAKALDTALKQLKCRAGIVFSQDSKNKRVVCLAIVNRECVDKGLTAKAWVDRLCCVAGGYGGGKETTAQASLGTGLPVDKIKTEAEKFAKFQMCCWTYFRVIFETSVLDEANLMTNCMFTKAQVPLHSKSDSPYDETIKESSAHNTRLSVYGSAILPAFIYIAVLLSLKEKYFIHLINLFISITLCLENMAETLEVEIVFDDPEGGSQVIPFKCNKYGVVKERYPIAPNEQLEVGRLIVKLGKCEHAVTMFGMCADCGTDLTSIEEGSSTPLSRASVPMIHGVPELLVTPEVALYHAEEDSKIYFLKRSWPYDSDALDVYHYQMEGPNSPWYHTRLRPYARYFLKKINEYFELHIITHGNRKYAEKVVKMLDPNNVLFGDRILSRDECFDPNMKAPNLKALFPGGDDLVCIIDDREDVWNYAENVVRVRPYRFFKHTDDFNAATLAELGNIIETELAKNVAGDEEDAGKDEVKLWLEKADEVPTDNDPDNYLVYLFFLLRRIHETFYNVRKLTGNPKKTLSLKTVMNALRENVFKNLRFVFTGLVPADQAITDSIFYYRSKQFGAVVQKEVVVHDGDETLPTTHLIAGKLDTEKVARARKSGSVIIVSPAWFWTCVERWCRVPEKDYQLFPEDYKMTGRQSSTEADNYLINVDCISRKLADEHMATLSSSANEEEEDLRNGNKRKCALEELSKFRSKFRRFESSDSSEDDDDDDDDDDSDIDSEDEEIGREIEALWGTVGKIDKQHHHLHHIADNSRSVTGQKSSVFGRVSCSTMSTREQASNDEPAEKRARVASSDPQENTLAEEFLERSKSEQGASVNEGRRRSLRIQKIMEEKRMQQAEEERKTQEELARQAEEARKVEQIRLSEKFEKAVKTANSAEKKAKSAEERAKIVVEVAEVASKTAAKADETAAKADEQAKKIFEEAKKAQMEAKKAKIEAKNAQKDAMKAEKDAKKAKRELVKAKMKAEQARVQAQKAGMVAKKARAEATKASDKAKKIQEEKTSLEEENKQLNNTSNQGTEVTNTEANVKETVVDGNKRQPVSTASVAAPQAAGAANVEQPSTSSVFRPAEWNPPERRMQVITDRLFYFSNARIINYVINDVEYTIHEY</sequence>
<dbReference type="SUPFAM" id="SSF101353">
    <property type="entry name" value="Putative anticodon-binding domain of alanyl-tRNA synthetase (AlaRS)"/>
    <property type="match status" value="1"/>
</dbReference>
<dbReference type="Gene3D" id="3.30.980.10">
    <property type="entry name" value="Threonyl-trna Synthetase, Chain A, domain 2"/>
    <property type="match status" value="1"/>
</dbReference>
<keyword evidence="5 11" id="KW-0436">Ligase</keyword>
<evidence type="ECO:0000256" key="5">
    <source>
        <dbReference type="ARBA" id="ARBA00022598"/>
    </source>
</evidence>
<keyword evidence="7 11" id="KW-0067">ATP-binding</keyword>
<feature type="region of interest" description="Disordered" evidence="12">
    <location>
        <begin position="1825"/>
        <end position="1853"/>
    </location>
</feature>